<name>A0A671DS45_RHIFE</name>
<sequence length="184" mass="20981">MAEGNKRKTASQIPLRRSNYLSNLLILTHAGYLDFVFLNFRMLLQRLLDYVCVCVCLSLQLQPGGDQQTSGSKGAFGFQHPVRLYLPISKRQEYLQSSGEKVLASFPVQATIHFYNDESDPEDGEHEEEEAEPCDLRCQDAEERSSVLLRKDSRTKRRFLSTWVLISGRANFQSTFCIVALLIN</sequence>
<dbReference type="GeneTree" id="ENSGT00730000111429"/>
<evidence type="ECO:0000256" key="7">
    <source>
        <dbReference type="ARBA" id="ARBA00040827"/>
    </source>
</evidence>
<reference evidence="9 10" key="1">
    <citation type="journal article" date="2015" name="Annu Rev Anim Biosci">
        <title>The Genome 10K Project: a way forward.</title>
        <authorList>
            <person name="Koepfli K.P."/>
            <person name="Paten B."/>
            <person name="O'Brien S.J."/>
            <person name="Koepfli K.P."/>
            <person name="Paten B."/>
            <person name="Antunes A."/>
            <person name="Belov K."/>
            <person name="Bustamante C."/>
            <person name="Castoe T.A."/>
            <person name="Clawson H."/>
            <person name="Crawford A.J."/>
            <person name="Diekhans M."/>
            <person name="Distel D."/>
            <person name="Durbin R."/>
            <person name="Earl D."/>
            <person name="Fujita M.K."/>
            <person name="Gamble T."/>
            <person name="Georges A."/>
            <person name="Gemmell N."/>
            <person name="Gilbert M.T."/>
            <person name="Graves J.M."/>
            <person name="Green R.E."/>
            <person name="Hickey G."/>
            <person name="Jarvis E.D."/>
            <person name="Johnson W."/>
            <person name="Komissarov A."/>
            <person name="Korf I."/>
            <person name="Kuhn R."/>
            <person name="Larkin D.M."/>
            <person name="Lewin H."/>
            <person name="Lopez J.V."/>
            <person name="Ma J."/>
            <person name="Marques-Bonet T."/>
            <person name="Miller W."/>
            <person name="Murphy R."/>
            <person name="Pevzner P."/>
            <person name="Shapiro B."/>
            <person name="Steiner C."/>
            <person name="Tamazian G."/>
            <person name="Venkatesh B."/>
            <person name="Wang J."/>
            <person name="Wayne R."/>
            <person name="Wiley E."/>
            <person name="Yang H."/>
            <person name="Zhang G."/>
            <person name="Haussler D."/>
            <person name="Ryder O."/>
            <person name="O'Brien S.J."/>
        </authorList>
    </citation>
    <scope>NUCLEOTIDE SEQUENCE</scope>
</reference>
<evidence type="ECO:0000313" key="9">
    <source>
        <dbReference type="Ensembl" id="ENSRFEP00010003974.1"/>
    </source>
</evidence>
<dbReference type="InParanoid" id="A0A671DS45"/>
<dbReference type="AlphaFoldDB" id="A0A671DS45"/>
<dbReference type="InterPro" id="IPR028127">
    <property type="entry name" value="Ripply_fam"/>
</dbReference>
<keyword evidence="6" id="KW-0539">Nucleus</keyword>
<keyword evidence="10" id="KW-1185">Reference proteome</keyword>
<keyword evidence="3" id="KW-0217">Developmental protein</keyword>
<dbReference type="Pfam" id="PF14998">
    <property type="entry name" value="Ripply"/>
    <property type="match status" value="1"/>
</dbReference>
<evidence type="ECO:0000256" key="4">
    <source>
        <dbReference type="ARBA" id="ARBA00023015"/>
    </source>
</evidence>
<reference evidence="9" key="5">
    <citation type="submission" date="2025-09" db="UniProtKB">
        <authorList>
            <consortium name="Ensembl"/>
        </authorList>
    </citation>
    <scope>IDENTIFICATION</scope>
</reference>
<dbReference type="GO" id="GO:0005634">
    <property type="term" value="C:nucleus"/>
    <property type="evidence" value="ECO:0007669"/>
    <property type="project" value="UniProtKB-SubCell"/>
</dbReference>
<keyword evidence="8" id="KW-0472">Membrane</keyword>
<dbReference type="PANTHER" id="PTHR16770">
    <property type="entry name" value="PROTEIN RIPPLY-LIKE"/>
    <property type="match status" value="1"/>
</dbReference>
<feature type="transmembrane region" description="Helical" evidence="8">
    <location>
        <begin position="20"/>
        <end position="40"/>
    </location>
</feature>
<reference evidence="9" key="4">
    <citation type="submission" date="2025-08" db="UniProtKB">
        <authorList>
            <consortium name="Ensembl"/>
        </authorList>
    </citation>
    <scope>IDENTIFICATION</scope>
</reference>
<comment type="similarity">
    <text evidence="2">Belongs to the ripply family.</text>
</comment>
<dbReference type="GO" id="GO:0009880">
    <property type="term" value="P:embryonic pattern specification"/>
    <property type="evidence" value="ECO:0007669"/>
    <property type="project" value="TreeGrafter"/>
</dbReference>
<accession>A0A671DS45</accession>
<evidence type="ECO:0000256" key="5">
    <source>
        <dbReference type="ARBA" id="ARBA00023163"/>
    </source>
</evidence>
<comment type="subcellular location">
    <subcellularLocation>
        <location evidence="1">Nucleus</location>
    </subcellularLocation>
</comment>
<evidence type="ECO:0000256" key="6">
    <source>
        <dbReference type="ARBA" id="ARBA00023242"/>
    </source>
</evidence>
<keyword evidence="5" id="KW-0804">Transcription</keyword>
<evidence type="ECO:0000256" key="8">
    <source>
        <dbReference type="SAM" id="Phobius"/>
    </source>
</evidence>
<reference evidence="10" key="3">
    <citation type="submission" date="2018-12" db="EMBL/GenBank/DDBJ databases">
        <title>G10K-VGP greater horseshoe bat female genome, primary haplotype.</title>
        <authorList>
            <person name="Teeling E."/>
            <person name="Myers G."/>
            <person name="Vernes S."/>
            <person name="Pippel M."/>
            <person name="Winkler S."/>
            <person name="Fedrigo O."/>
            <person name="Rhie A."/>
            <person name="Koren S."/>
            <person name="Phillippy A."/>
            <person name="Lewin H."/>
            <person name="Damas J."/>
            <person name="Howe K."/>
            <person name="Mountcastle J."/>
            <person name="Jarvis E.D."/>
        </authorList>
    </citation>
    <scope>NUCLEOTIDE SEQUENCE [LARGE SCALE GENOMIC DNA]</scope>
</reference>
<evidence type="ECO:0000256" key="2">
    <source>
        <dbReference type="ARBA" id="ARBA00006944"/>
    </source>
</evidence>
<protein>
    <recommendedName>
        <fullName evidence="7">Protein ripply3</fullName>
    </recommendedName>
</protein>
<reference evidence="9 10" key="2">
    <citation type="journal article" date="2018" name="Annu Rev Anim Biosci">
        <title>Bat Biology, Genomes, and the Bat1K Project: To Generate Chromosome-Level Genomes for All Living Bat Species.</title>
        <authorList>
            <person name="Teeling E.C."/>
            <person name="Vernes S.C."/>
            <person name="Davalos L.M."/>
            <person name="Ray D.A."/>
            <person name="Gilbert M.T.P."/>
            <person name="Myers E."/>
        </authorList>
    </citation>
    <scope>NUCLEOTIDE SEQUENCE</scope>
</reference>
<dbReference type="Ensembl" id="ENSRFET00010004357.1">
    <property type="protein sequence ID" value="ENSRFEP00010003974.1"/>
    <property type="gene ID" value="ENSRFEG00010002789.1"/>
</dbReference>
<keyword evidence="8" id="KW-0812">Transmembrane</keyword>
<keyword evidence="4" id="KW-0805">Transcription regulation</keyword>
<evidence type="ECO:0000256" key="3">
    <source>
        <dbReference type="ARBA" id="ARBA00022473"/>
    </source>
</evidence>
<evidence type="ECO:0000313" key="10">
    <source>
        <dbReference type="Proteomes" id="UP000472240"/>
    </source>
</evidence>
<dbReference type="Proteomes" id="UP000472240">
    <property type="component" value="Chromosome 2"/>
</dbReference>
<dbReference type="GO" id="GO:0000122">
    <property type="term" value="P:negative regulation of transcription by RNA polymerase II"/>
    <property type="evidence" value="ECO:0007669"/>
    <property type="project" value="TreeGrafter"/>
</dbReference>
<dbReference type="PANTHER" id="PTHR16770:SF4">
    <property type="entry name" value="PROTEIN RIPPLY3"/>
    <property type="match status" value="1"/>
</dbReference>
<keyword evidence="8" id="KW-1133">Transmembrane helix</keyword>
<proteinExistence type="inferred from homology"/>
<organism evidence="9 10">
    <name type="scientific">Rhinolophus ferrumequinum</name>
    <name type="common">Greater horseshoe bat</name>
    <dbReference type="NCBI Taxonomy" id="59479"/>
    <lineage>
        <taxon>Eukaryota</taxon>
        <taxon>Metazoa</taxon>
        <taxon>Chordata</taxon>
        <taxon>Craniata</taxon>
        <taxon>Vertebrata</taxon>
        <taxon>Euteleostomi</taxon>
        <taxon>Mammalia</taxon>
        <taxon>Eutheria</taxon>
        <taxon>Laurasiatheria</taxon>
        <taxon>Chiroptera</taxon>
        <taxon>Yinpterochiroptera</taxon>
        <taxon>Rhinolophoidea</taxon>
        <taxon>Rhinolophidae</taxon>
        <taxon>Rhinolophinae</taxon>
        <taxon>Rhinolophus</taxon>
    </lineage>
</organism>
<evidence type="ECO:0000256" key="1">
    <source>
        <dbReference type="ARBA" id="ARBA00004123"/>
    </source>
</evidence>